<reference evidence="20" key="1">
    <citation type="submission" date="2021-01" db="EMBL/GenBank/DDBJ databases">
        <title>A chromosome-scale assembly of European eel, Anguilla anguilla.</title>
        <authorList>
            <person name="Henkel C."/>
            <person name="Jong-Raadsen S.A."/>
            <person name="Dufour S."/>
            <person name="Weltzien F.-A."/>
            <person name="Palstra A.P."/>
            <person name="Pelster B."/>
            <person name="Spaink H.P."/>
            <person name="Van Den Thillart G.E."/>
            <person name="Jansen H."/>
            <person name="Zahm M."/>
            <person name="Klopp C."/>
            <person name="Cedric C."/>
            <person name="Louis A."/>
            <person name="Berthelot C."/>
            <person name="Parey E."/>
            <person name="Roest Crollius H."/>
            <person name="Montfort J."/>
            <person name="Robinson-Rechavi M."/>
            <person name="Bucao C."/>
            <person name="Bouchez O."/>
            <person name="Gislard M."/>
            <person name="Lluch J."/>
            <person name="Milhes M."/>
            <person name="Lampietro C."/>
            <person name="Lopez Roques C."/>
            <person name="Donnadieu C."/>
            <person name="Braasch I."/>
            <person name="Desvignes T."/>
            <person name="Postlethwait J."/>
            <person name="Bobe J."/>
            <person name="Guiguen Y."/>
            <person name="Dirks R."/>
        </authorList>
    </citation>
    <scope>NUCLEOTIDE SEQUENCE</scope>
    <source>
        <strain evidence="20">Tag_6206</strain>
        <tissue evidence="20">Liver</tissue>
    </source>
</reference>
<dbReference type="SUPFAM" id="SSF52058">
    <property type="entry name" value="L domain-like"/>
    <property type="match status" value="2"/>
</dbReference>
<evidence type="ECO:0000256" key="17">
    <source>
        <dbReference type="SAM" id="MobiDB-lite"/>
    </source>
</evidence>
<comment type="function">
    <text evidence="16">Receptor for R-spondins that potentiates the canonical Wnt signaling pathway and acts as a stem cell marker of the intestinal epithelium and the hair follicle. Upon binding to R-spondins (RSPO1, RSPO2, RSPO3 or RSPO4), associates with phosphorylated LRP6 and frizzled receptors that are activated by extracellular Wnt receptors, triggering the canonical Wnt signaling pathway to increase expression of target genes. In contrast to classical G-protein coupled receptors, does not activate heterotrimeric G-proteins to transduce the signal. Involved in the development and/or maintenance of the adult intestinal stem cells during postembryonic development.</text>
</comment>
<dbReference type="InterPro" id="IPR000372">
    <property type="entry name" value="LRRNT"/>
</dbReference>
<dbReference type="AlphaFoldDB" id="A0A9D3RHD7"/>
<evidence type="ECO:0000256" key="3">
    <source>
        <dbReference type="ARBA" id="ARBA00022475"/>
    </source>
</evidence>
<evidence type="ECO:0000256" key="1">
    <source>
        <dbReference type="ARBA" id="ARBA00004166"/>
    </source>
</evidence>
<sequence>MVFTRVTRDALVELSTLSRRRALPNTTIAKFKKKKITCRADIVVDTMIRSSFSRAAGMVSAYRVLFTLLLVVVHCGGTAQTGARHGDCPSRCHCEEDGMLLRVDCSDLGLTALPANLSVFTSYLDLSMNNLTLLPASALSNLHFLEELRLAGNDLTHVPKGAFSGLFNLKVLMLQNNQLRQVPGEALQNLRNLQSLRLDANHIYSVPHGCFDGLASLRHLWLDDNALTEVPVRALAGLSSLQAMTLALNKIACIPDHAFANLSSLVVLHLHNNRIRSLGKKSFDGLQSLETLDLNYNNLDEFPMAIKALTNLKELGFHSNNIRSIPEHAFIGNPSLLTIFFYDNPIQFVAKSAFQHLPELRTLSLNGATEITEFPDLTGTRSLQSLTITGARITSLPNAVCDQLPNLQVLDLSYNLIQHLPSFNGCEKIQRIDLHHNEIQEVLADTFQELTALRSLDLAWNKLSTVDPHAFSNLPSLIKLDLTANLLSSLPVTGLHGLTHLKLAGNEALQELFSADSFPKLRVMEMPYAFQCCAFVSCDNSPDPWDREENSSKDEYARKEAGVMSAQEDHDLEDFLLDLEEDPKSHHSVQCSPAPGPFRPCYHLFGSWLIRSGVWIIVALSLVCNALVAVTIFLSPTYVSPAKHLVGLLAVVNTLMGLSSGILAVVDALTFGSFAKYGAWWESGAGCKITGFLSVFASETCIFLLTTAALERGLSIRCSKRAETKSSAGNVRVASALCFVLSLAITVLPLLHVGEYGISSLCLPLPFGEPSSLGFMVALVLLNSLCYFVMTVTYARLYCGLEKGELDNFWDSAMIKHVAWLLFANCVLYFPVAFLSFSSLLSLSFISPEVVKSVLLVIVPLPACLNPLLYLLFNPHFKEDLGLLLKRTQSWKRTQRASLVSLNSEDAEKQSCDSTQALVTLTSSDKSEGKSPRQSAEAYRPPVPFVPCR</sequence>
<evidence type="ECO:0000313" key="20">
    <source>
        <dbReference type="EMBL" id="KAG5830576.1"/>
    </source>
</evidence>
<dbReference type="GO" id="GO:0016500">
    <property type="term" value="F:protein-hormone receptor activity"/>
    <property type="evidence" value="ECO:0007669"/>
    <property type="project" value="InterPro"/>
</dbReference>
<evidence type="ECO:0000256" key="12">
    <source>
        <dbReference type="ARBA" id="ARBA00023157"/>
    </source>
</evidence>
<feature type="transmembrane region" description="Helical" evidence="18">
    <location>
        <begin position="646"/>
        <end position="669"/>
    </location>
</feature>
<comment type="caution">
    <text evidence="20">The sequence shown here is derived from an EMBL/GenBank/DDBJ whole genome shotgun (WGS) entry which is preliminary data.</text>
</comment>
<dbReference type="Gene3D" id="1.20.1070.10">
    <property type="entry name" value="Rhodopsin 7-helix transmembrane proteins"/>
    <property type="match status" value="1"/>
</dbReference>
<evidence type="ECO:0000256" key="4">
    <source>
        <dbReference type="ARBA" id="ARBA00022614"/>
    </source>
</evidence>
<dbReference type="SMART" id="SM00013">
    <property type="entry name" value="LRRNT"/>
    <property type="match status" value="1"/>
</dbReference>
<keyword evidence="8 18" id="KW-1133">Transmembrane helix</keyword>
<organism evidence="20 21">
    <name type="scientific">Anguilla anguilla</name>
    <name type="common">European freshwater eel</name>
    <name type="synonym">Muraena anguilla</name>
    <dbReference type="NCBI Taxonomy" id="7936"/>
    <lineage>
        <taxon>Eukaryota</taxon>
        <taxon>Metazoa</taxon>
        <taxon>Chordata</taxon>
        <taxon>Craniata</taxon>
        <taxon>Vertebrata</taxon>
        <taxon>Euteleostomi</taxon>
        <taxon>Actinopterygii</taxon>
        <taxon>Neopterygii</taxon>
        <taxon>Teleostei</taxon>
        <taxon>Anguilliformes</taxon>
        <taxon>Anguillidae</taxon>
        <taxon>Anguilla</taxon>
    </lineage>
</organism>
<evidence type="ECO:0000256" key="15">
    <source>
        <dbReference type="ARBA" id="ARBA00023224"/>
    </source>
</evidence>
<dbReference type="InterPro" id="IPR000276">
    <property type="entry name" value="GPCR_Rhodpsn"/>
</dbReference>
<keyword evidence="11 18" id="KW-0472">Membrane</keyword>
<dbReference type="Pfam" id="PF00001">
    <property type="entry name" value="7tm_1"/>
    <property type="match status" value="1"/>
</dbReference>
<evidence type="ECO:0000256" key="13">
    <source>
        <dbReference type="ARBA" id="ARBA00023170"/>
    </source>
</evidence>
<keyword evidence="14" id="KW-0325">Glycoprotein</keyword>
<dbReference type="SMART" id="SM00364">
    <property type="entry name" value="LRR_BAC"/>
    <property type="match status" value="6"/>
</dbReference>
<dbReference type="GO" id="GO:0009755">
    <property type="term" value="P:hormone-mediated signaling pathway"/>
    <property type="evidence" value="ECO:0007669"/>
    <property type="project" value="TreeGrafter"/>
</dbReference>
<protein>
    <recommendedName>
        <fullName evidence="19">G-protein coupled receptors family 1 profile domain-containing protein</fullName>
    </recommendedName>
</protein>
<feature type="region of interest" description="Disordered" evidence="17">
    <location>
        <begin position="922"/>
        <end position="949"/>
    </location>
</feature>
<evidence type="ECO:0000256" key="9">
    <source>
        <dbReference type="ARBA" id="ARBA00023034"/>
    </source>
</evidence>
<feature type="transmembrane region" description="Helical" evidence="18">
    <location>
        <begin position="853"/>
        <end position="873"/>
    </location>
</feature>
<feature type="transmembrane region" description="Helical" evidence="18">
    <location>
        <begin position="773"/>
        <end position="797"/>
    </location>
</feature>
<dbReference type="FunFam" id="3.80.10.10:FF:000770">
    <property type="entry name" value="Uncharacterized protein"/>
    <property type="match status" value="1"/>
</dbReference>
<dbReference type="PRINTS" id="PR00237">
    <property type="entry name" value="GPCRRHODOPSN"/>
</dbReference>
<keyword evidence="3" id="KW-1003">Cell membrane</keyword>
<evidence type="ECO:0000256" key="18">
    <source>
        <dbReference type="SAM" id="Phobius"/>
    </source>
</evidence>
<dbReference type="InterPro" id="IPR003591">
    <property type="entry name" value="Leu-rich_rpt_typical-subtyp"/>
</dbReference>
<dbReference type="SMART" id="SM00365">
    <property type="entry name" value="LRR_SD22"/>
    <property type="match status" value="6"/>
</dbReference>
<evidence type="ECO:0000256" key="2">
    <source>
        <dbReference type="ARBA" id="ARBA00004651"/>
    </source>
</evidence>
<keyword evidence="15" id="KW-0807">Transducer</keyword>
<dbReference type="SUPFAM" id="SSF81321">
    <property type="entry name" value="Family A G protein-coupled receptor-like"/>
    <property type="match status" value="1"/>
</dbReference>
<keyword evidence="12" id="KW-1015">Disulfide bond</keyword>
<keyword evidence="10" id="KW-0297">G-protein coupled receptor</keyword>
<dbReference type="PROSITE" id="PS51450">
    <property type="entry name" value="LRR"/>
    <property type="match status" value="3"/>
</dbReference>
<dbReference type="Pfam" id="PF01462">
    <property type="entry name" value="LRRNT"/>
    <property type="match status" value="1"/>
</dbReference>
<evidence type="ECO:0000256" key="5">
    <source>
        <dbReference type="ARBA" id="ARBA00022692"/>
    </source>
</evidence>
<dbReference type="Gene3D" id="3.80.10.10">
    <property type="entry name" value="Ribonuclease Inhibitor"/>
    <property type="match status" value="1"/>
</dbReference>
<proteinExistence type="predicted"/>
<evidence type="ECO:0000256" key="6">
    <source>
        <dbReference type="ARBA" id="ARBA00022729"/>
    </source>
</evidence>
<keyword evidence="13" id="KW-0675">Receptor</keyword>
<keyword evidence="6" id="KW-0732">Signal</keyword>
<keyword evidence="21" id="KW-1185">Reference proteome</keyword>
<feature type="transmembrane region" description="Helical" evidence="18">
    <location>
        <begin position="608"/>
        <end position="634"/>
    </location>
</feature>
<evidence type="ECO:0000313" key="21">
    <source>
        <dbReference type="Proteomes" id="UP001044222"/>
    </source>
</evidence>
<keyword evidence="7" id="KW-0677">Repeat</keyword>
<dbReference type="GO" id="GO:0005886">
    <property type="term" value="C:plasma membrane"/>
    <property type="evidence" value="ECO:0007669"/>
    <property type="project" value="UniProtKB-SubCell"/>
</dbReference>
<dbReference type="PANTHER" id="PTHR24372:SF71">
    <property type="entry name" value="LEUCINE-RICH REPEAT-CONTAINING G-PROTEIN COUPLED RECEPTOR 5"/>
    <property type="match status" value="1"/>
</dbReference>
<feature type="transmembrane region" description="Helical" evidence="18">
    <location>
        <begin position="731"/>
        <end position="753"/>
    </location>
</feature>
<comment type="subcellular location">
    <subcellularLocation>
        <location evidence="2">Cell membrane</location>
        <topology evidence="2">Multi-pass membrane protein</topology>
    </subcellularLocation>
    <subcellularLocation>
        <location evidence="1">Golgi apparatus</location>
        <location evidence="1">trans-Golgi network membrane</location>
        <topology evidence="1">Multi-pass membrane protein</topology>
    </subcellularLocation>
</comment>
<dbReference type="InterPro" id="IPR032675">
    <property type="entry name" value="LRR_dom_sf"/>
</dbReference>
<dbReference type="InterPro" id="IPR002131">
    <property type="entry name" value="Gphrmn_rcpt_fam"/>
</dbReference>
<feature type="transmembrane region" description="Helical" evidence="18">
    <location>
        <begin position="818"/>
        <end position="841"/>
    </location>
</feature>
<accession>A0A9D3RHD7</accession>
<dbReference type="InterPro" id="IPR001611">
    <property type="entry name" value="Leu-rich_rpt"/>
</dbReference>
<evidence type="ECO:0000256" key="8">
    <source>
        <dbReference type="ARBA" id="ARBA00022989"/>
    </source>
</evidence>
<evidence type="ECO:0000256" key="11">
    <source>
        <dbReference type="ARBA" id="ARBA00023136"/>
    </source>
</evidence>
<gene>
    <name evidence="20" type="ORF">ANANG_G00312170</name>
</gene>
<keyword evidence="9" id="KW-0333">Golgi apparatus</keyword>
<dbReference type="GO" id="GO:0007189">
    <property type="term" value="P:adenylate cyclase-activating G protein-coupled receptor signaling pathway"/>
    <property type="evidence" value="ECO:0007669"/>
    <property type="project" value="TreeGrafter"/>
</dbReference>
<evidence type="ECO:0000256" key="10">
    <source>
        <dbReference type="ARBA" id="ARBA00023040"/>
    </source>
</evidence>
<feature type="domain" description="G-protein coupled receptors family 1 profile" evidence="19">
    <location>
        <begin position="624"/>
        <end position="870"/>
    </location>
</feature>
<keyword evidence="4" id="KW-0433">Leucine-rich repeat</keyword>
<dbReference type="FunFam" id="1.20.1070.10:FF:000028">
    <property type="entry name" value="leucine-rich repeat-containing G-protein coupled receptor 4 isoform X1"/>
    <property type="match status" value="1"/>
</dbReference>
<dbReference type="EMBL" id="JAFIRN010000019">
    <property type="protein sequence ID" value="KAG5830576.1"/>
    <property type="molecule type" value="Genomic_DNA"/>
</dbReference>
<dbReference type="SMART" id="SM00369">
    <property type="entry name" value="LRR_TYP"/>
    <property type="match status" value="15"/>
</dbReference>
<evidence type="ECO:0000256" key="7">
    <source>
        <dbReference type="ARBA" id="ARBA00022737"/>
    </source>
</evidence>
<evidence type="ECO:0000256" key="14">
    <source>
        <dbReference type="ARBA" id="ARBA00023180"/>
    </source>
</evidence>
<dbReference type="Proteomes" id="UP001044222">
    <property type="component" value="Chromosome 19"/>
</dbReference>
<keyword evidence="5 18" id="KW-0812">Transmembrane</keyword>
<dbReference type="PRINTS" id="PR00373">
    <property type="entry name" value="GLYCHORMONER"/>
</dbReference>
<name>A0A9D3RHD7_ANGAN</name>
<evidence type="ECO:0000259" key="19">
    <source>
        <dbReference type="PROSITE" id="PS50262"/>
    </source>
</evidence>
<dbReference type="InterPro" id="IPR017452">
    <property type="entry name" value="GPCR_Rhodpsn_7TM"/>
</dbReference>
<evidence type="ECO:0000256" key="16">
    <source>
        <dbReference type="ARBA" id="ARBA00093766"/>
    </source>
</evidence>
<dbReference type="PROSITE" id="PS50262">
    <property type="entry name" value="G_PROTEIN_RECEP_F1_2"/>
    <property type="match status" value="1"/>
</dbReference>
<feature type="transmembrane region" description="Helical" evidence="18">
    <location>
        <begin position="689"/>
        <end position="710"/>
    </location>
</feature>
<dbReference type="PANTHER" id="PTHR24372">
    <property type="entry name" value="GLYCOPROTEIN HORMONE RECEPTOR"/>
    <property type="match status" value="1"/>
</dbReference>
<dbReference type="GO" id="GO:0008528">
    <property type="term" value="F:G protein-coupled peptide receptor activity"/>
    <property type="evidence" value="ECO:0007669"/>
    <property type="project" value="TreeGrafter"/>
</dbReference>
<dbReference type="Pfam" id="PF13855">
    <property type="entry name" value="LRR_8"/>
    <property type="match status" value="5"/>
</dbReference>